<dbReference type="Proteomes" id="UP000516439">
    <property type="component" value="Chromosome"/>
</dbReference>
<feature type="signal peptide" evidence="1">
    <location>
        <begin position="1"/>
        <end position="20"/>
    </location>
</feature>
<evidence type="ECO:0000313" key="2">
    <source>
        <dbReference type="EMBL" id="QNR87004.1"/>
    </source>
</evidence>
<name>A0ABX6TN52_9SPHI</name>
<dbReference type="RefSeq" id="WP_190329022.1">
    <property type="nucleotide sequence ID" value="NZ_CP061171.1"/>
</dbReference>
<organism evidence="2 3">
    <name type="scientific">Pedobacter riviphilus</name>
    <dbReference type="NCBI Taxonomy" id="2766984"/>
    <lineage>
        <taxon>Bacteria</taxon>
        <taxon>Pseudomonadati</taxon>
        <taxon>Bacteroidota</taxon>
        <taxon>Sphingobacteriia</taxon>
        <taxon>Sphingobacteriales</taxon>
        <taxon>Sphingobacteriaceae</taxon>
        <taxon>Pedobacter</taxon>
    </lineage>
</organism>
<feature type="chain" id="PRO_5046051619" evidence="1">
    <location>
        <begin position="21"/>
        <end position="418"/>
    </location>
</feature>
<evidence type="ECO:0000313" key="3">
    <source>
        <dbReference type="Proteomes" id="UP000516439"/>
    </source>
</evidence>
<reference evidence="2 3" key="1">
    <citation type="submission" date="2020-09" db="EMBL/GenBank/DDBJ databases">
        <title>Pedobacter sp. SW-16 isolated from soil near Yeocheon.</title>
        <authorList>
            <person name="Im H.S."/>
            <person name="Joung Y."/>
            <person name="Lee S.-S."/>
        </authorList>
    </citation>
    <scope>NUCLEOTIDE SEQUENCE [LARGE SCALE GENOMIC DNA]</scope>
    <source>
        <strain evidence="2 3">SW-16</strain>
    </source>
</reference>
<sequence length="418" mass="46550">MKKIILLLTFLGSFLNSVKAQLGIAKGDIFEISNIGGSTVSNNMMRKIWLYRNQAGNDWLTTSLHDGIAVDVSFLQPQVNTRTWWERNPVTGAQMWGDMGQTFMMLSGGNLGLGTLTPTSKLEVQTTGSGWPLSLRTNAFNPGDINGVKFYSGYIGDDKWAGIASVAENLHSNKTALSFYSGETEKMRLAWDGNVGIGTKNPMALLQLGDFNNSNQPKYVLVPGTYNFERIQLGQLGNGNSALEMVNHNSTESSYGIRLMANIDNGGPGLQFQYAQGKTSYEMLDYHTAMFMDLNGRVGIGTLFPNEKLTVNGKIKANEIRVDGTNAPDYVFEENYKVVTLAELERYIKANKHLPEIPSAKEFERDGIAVGEMNKLLLKKIEELTLHLIEKDKQYGELLNDVKKQELRLRLLEKKLDK</sequence>
<evidence type="ECO:0000256" key="1">
    <source>
        <dbReference type="SAM" id="SignalP"/>
    </source>
</evidence>
<accession>A0ABX6TN52</accession>
<dbReference type="EMBL" id="CP061171">
    <property type="protein sequence ID" value="QNR87004.1"/>
    <property type="molecule type" value="Genomic_DNA"/>
</dbReference>
<keyword evidence="1" id="KW-0732">Signal</keyword>
<proteinExistence type="predicted"/>
<gene>
    <name evidence="2" type="ORF">H9N25_11780</name>
</gene>
<protein>
    <submittedName>
        <fullName evidence="2">Uncharacterized protein</fullName>
    </submittedName>
</protein>
<keyword evidence="3" id="KW-1185">Reference proteome</keyword>